<evidence type="ECO:0000256" key="6">
    <source>
        <dbReference type="SAM" id="Phobius"/>
    </source>
</evidence>
<feature type="transmembrane region" description="Helical" evidence="6">
    <location>
        <begin position="112"/>
        <end position="130"/>
    </location>
</feature>
<feature type="transmembrane region" description="Helical" evidence="6">
    <location>
        <begin position="168"/>
        <end position="190"/>
    </location>
</feature>
<evidence type="ECO:0000256" key="3">
    <source>
        <dbReference type="ARBA" id="ARBA00022692"/>
    </source>
</evidence>
<keyword evidence="2" id="KW-0813">Transport</keyword>
<evidence type="ECO:0000256" key="5">
    <source>
        <dbReference type="ARBA" id="ARBA00023136"/>
    </source>
</evidence>
<dbReference type="Gene3D" id="1.20.1740.10">
    <property type="entry name" value="Amino acid/polyamine transporter I"/>
    <property type="match status" value="1"/>
</dbReference>
<feature type="transmembrane region" description="Helical" evidence="6">
    <location>
        <begin position="332"/>
        <end position="352"/>
    </location>
</feature>
<feature type="transmembrane region" description="Helical" evidence="6">
    <location>
        <begin position="81"/>
        <end position="100"/>
    </location>
</feature>
<evidence type="ECO:0000313" key="7">
    <source>
        <dbReference type="EMBL" id="KAK9416764.1"/>
    </source>
</evidence>
<gene>
    <name evidence="7" type="ORF">SUNI508_09462</name>
</gene>
<evidence type="ECO:0000313" key="8">
    <source>
        <dbReference type="Proteomes" id="UP001408356"/>
    </source>
</evidence>
<protein>
    <submittedName>
        <fullName evidence="7">Amino acid permease</fullName>
    </submittedName>
</protein>
<proteinExistence type="predicted"/>
<accession>A0ABR2UQ59</accession>
<feature type="transmembrane region" description="Helical" evidence="6">
    <location>
        <begin position="279"/>
        <end position="302"/>
    </location>
</feature>
<dbReference type="PANTHER" id="PTHR45649">
    <property type="entry name" value="AMINO-ACID PERMEASE BAT1"/>
    <property type="match status" value="1"/>
</dbReference>
<evidence type="ECO:0000256" key="4">
    <source>
        <dbReference type="ARBA" id="ARBA00022989"/>
    </source>
</evidence>
<keyword evidence="5 6" id="KW-0472">Membrane</keyword>
<dbReference type="InterPro" id="IPR002293">
    <property type="entry name" value="AA/rel_permease1"/>
</dbReference>
<feature type="transmembrane region" description="Helical" evidence="6">
    <location>
        <begin position="239"/>
        <end position="258"/>
    </location>
</feature>
<keyword evidence="4 6" id="KW-1133">Transmembrane helix</keyword>
<evidence type="ECO:0000256" key="1">
    <source>
        <dbReference type="ARBA" id="ARBA00004141"/>
    </source>
</evidence>
<dbReference type="PANTHER" id="PTHR45649:SF5">
    <property type="entry name" value="GABA TRANSPORTER (EUROFUNG)-RELATED"/>
    <property type="match status" value="1"/>
</dbReference>
<comment type="caution">
    <text evidence="7">The sequence shown here is derived from an EMBL/GenBank/DDBJ whole genome shotgun (WGS) entry which is preliminary data.</text>
</comment>
<organism evidence="7 8">
    <name type="scientific">Seiridium unicorne</name>
    <dbReference type="NCBI Taxonomy" id="138068"/>
    <lineage>
        <taxon>Eukaryota</taxon>
        <taxon>Fungi</taxon>
        <taxon>Dikarya</taxon>
        <taxon>Ascomycota</taxon>
        <taxon>Pezizomycotina</taxon>
        <taxon>Sordariomycetes</taxon>
        <taxon>Xylariomycetidae</taxon>
        <taxon>Amphisphaeriales</taxon>
        <taxon>Sporocadaceae</taxon>
        <taxon>Seiridium</taxon>
    </lineage>
</organism>
<feature type="transmembrane region" description="Helical" evidence="6">
    <location>
        <begin position="45"/>
        <end position="69"/>
    </location>
</feature>
<keyword evidence="3 6" id="KW-0812">Transmembrane</keyword>
<keyword evidence="8" id="KW-1185">Reference proteome</keyword>
<name>A0ABR2UQ59_9PEZI</name>
<dbReference type="Pfam" id="PF13520">
    <property type="entry name" value="AA_permease_2"/>
    <property type="match status" value="1"/>
</dbReference>
<dbReference type="EMBL" id="JARVKF010000404">
    <property type="protein sequence ID" value="KAK9416764.1"/>
    <property type="molecule type" value="Genomic_DNA"/>
</dbReference>
<reference evidence="7 8" key="1">
    <citation type="journal article" date="2024" name="J. Plant Pathol.">
        <title>Sequence and assembly of the genome of Seiridium unicorne, isolate CBS 538.82, causal agent of cypress canker disease.</title>
        <authorList>
            <person name="Scali E."/>
            <person name="Rocca G.D."/>
            <person name="Danti R."/>
            <person name="Garbelotto M."/>
            <person name="Barberini S."/>
            <person name="Baroncelli R."/>
            <person name="Emiliani G."/>
        </authorList>
    </citation>
    <scope>NUCLEOTIDE SEQUENCE [LARGE SCALE GENOMIC DNA]</scope>
    <source>
        <strain evidence="7 8">BM-138-508</strain>
    </source>
</reference>
<feature type="transmembrane region" description="Helical" evidence="6">
    <location>
        <begin position="199"/>
        <end position="219"/>
    </location>
</feature>
<comment type="subcellular location">
    <subcellularLocation>
        <location evidence="1">Membrane</location>
        <topology evidence="1">Multi-pass membrane protein</topology>
    </subcellularLocation>
</comment>
<dbReference type="Proteomes" id="UP001408356">
    <property type="component" value="Unassembled WGS sequence"/>
</dbReference>
<evidence type="ECO:0000256" key="2">
    <source>
        <dbReference type="ARBA" id="ARBA00022448"/>
    </source>
</evidence>
<sequence length="384" mass="41453">MTQEGYIERSKDQASLSPYHGFEKQCTALDSELRSNSSGGLVESYISYLPILYFGFTLQACWEAVGLSLQLNLLNGGPASLVYGGLVTSVGSILIALSLAEMASADPVVGAQYRWSAAFAPFAPRFWGLFQGWITVFAWMTSTAASLAYLAQSLLAVIILWYPDLEVAPWQNALVMCAFCVPPLVANLWLKRIIVPMEWIGAVGHGVFWIASIAVLGALGTRSSHSAVWANLTTGVSGWNQPGVTFGIGILPLAFPTTSFDGVIHMSKEVRDAKRNVPAAMVFSVVMNCVMMFIWLVVTAYYLGDVGALAQAPLGVALIGVYMSATGSKEATTLLIMCHTFIIYVSLANIFASSARLTWAFSENEGLPFSRYISHVSELLAQLA</sequence>
<feature type="transmembrane region" description="Helical" evidence="6">
    <location>
        <begin position="137"/>
        <end position="162"/>
    </location>
</feature>